<dbReference type="InterPro" id="IPR050164">
    <property type="entry name" value="Peptidase_C19"/>
</dbReference>
<dbReference type="OrthoDB" id="420187at2759"/>
<dbReference type="EMBL" id="GL734206">
    <property type="protein sequence ID" value="EFX61718.1"/>
    <property type="molecule type" value="Genomic_DNA"/>
</dbReference>
<sequence length="194" mass="21930">KLDSRSKETNPLGQIFGGYIRTEVTCLKCKHTSTTFQHFQDIPLDIQHASTLDDALGHYFRRERLEGDNAYKCEKCKSKVPATKKFSIERAPNVLCIQLKRFGLMGGKMSKHIQFSRNLNLNRFLFHQSSGGPCVTYKFVSLINHMGPSQHCGHYTAIAEASNGQLYLFDDCSVRLISLNVAMSTGAYVLIYEK</sequence>
<dbReference type="InterPro" id="IPR001394">
    <property type="entry name" value="Peptidase_C19_UCH"/>
</dbReference>
<keyword evidence="7" id="KW-0378">Hydrolase</keyword>
<dbReference type="SUPFAM" id="SSF54001">
    <property type="entry name" value="Cysteine proteinases"/>
    <property type="match status" value="1"/>
</dbReference>
<dbReference type="eggNOG" id="KOG1865">
    <property type="taxonomic scope" value="Eukaryota"/>
</dbReference>
<dbReference type="STRING" id="6669.E9I2R2"/>
<gene>
    <name evidence="15" type="ORF">DAPPUDRAFT_16988</name>
</gene>
<dbReference type="Proteomes" id="UP000000305">
    <property type="component" value="Unassembled WGS sequence"/>
</dbReference>
<evidence type="ECO:0000313" key="16">
    <source>
        <dbReference type="Proteomes" id="UP000000305"/>
    </source>
</evidence>
<proteinExistence type="inferred from homology"/>
<feature type="domain" description="USP" evidence="14">
    <location>
        <begin position="1"/>
        <end position="194"/>
    </location>
</feature>
<evidence type="ECO:0000256" key="6">
    <source>
        <dbReference type="ARBA" id="ARBA00022786"/>
    </source>
</evidence>
<dbReference type="GO" id="GO:0031647">
    <property type="term" value="P:regulation of protein stability"/>
    <property type="evidence" value="ECO:0000318"/>
    <property type="project" value="GO_Central"/>
</dbReference>
<name>E9I2R2_DAPPU</name>
<feature type="non-terminal residue" evidence="15">
    <location>
        <position position="194"/>
    </location>
</feature>
<evidence type="ECO:0000256" key="8">
    <source>
        <dbReference type="ARBA" id="ARBA00022807"/>
    </source>
</evidence>
<comment type="subcellular location">
    <subcellularLocation>
        <location evidence="2">Nucleus</location>
        <location evidence="2">Nucleolus</location>
    </subcellularLocation>
</comment>
<dbReference type="PROSITE" id="PS50235">
    <property type="entry name" value="USP_3"/>
    <property type="match status" value="1"/>
</dbReference>
<evidence type="ECO:0000313" key="15">
    <source>
        <dbReference type="EMBL" id="EFX61718.1"/>
    </source>
</evidence>
<dbReference type="PANTHER" id="PTHR24006">
    <property type="entry name" value="UBIQUITIN CARBOXYL-TERMINAL HYDROLASE"/>
    <property type="match status" value="1"/>
</dbReference>
<dbReference type="PhylomeDB" id="E9I2R2"/>
<evidence type="ECO:0000256" key="5">
    <source>
        <dbReference type="ARBA" id="ARBA00022670"/>
    </source>
</evidence>
<dbReference type="PANTHER" id="PTHR24006:SF758">
    <property type="entry name" value="UBIQUITIN CARBOXYL-TERMINAL HYDROLASE 36"/>
    <property type="match status" value="1"/>
</dbReference>
<evidence type="ECO:0000256" key="9">
    <source>
        <dbReference type="ARBA" id="ARBA00039432"/>
    </source>
</evidence>
<evidence type="ECO:0000256" key="3">
    <source>
        <dbReference type="ARBA" id="ARBA00009085"/>
    </source>
</evidence>
<evidence type="ECO:0000259" key="14">
    <source>
        <dbReference type="PROSITE" id="PS50235"/>
    </source>
</evidence>
<dbReference type="InterPro" id="IPR028889">
    <property type="entry name" value="USP"/>
</dbReference>
<keyword evidence="5" id="KW-0645">Protease</keyword>
<dbReference type="HOGENOM" id="CLU_008279_10_5_1"/>
<evidence type="ECO:0000256" key="7">
    <source>
        <dbReference type="ARBA" id="ARBA00022801"/>
    </source>
</evidence>
<evidence type="ECO:0000256" key="12">
    <source>
        <dbReference type="ARBA" id="ARBA00042420"/>
    </source>
</evidence>
<dbReference type="MEROPS" id="C19.097"/>
<dbReference type="KEGG" id="dpx:DAPPUDRAFT_16988"/>
<dbReference type="InterPro" id="IPR038765">
    <property type="entry name" value="Papain-like_cys_pep_sf"/>
</dbReference>
<protein>
    <recommendedName>
        <fullName evidence="9">Ubiquitin carboxyl-terminal hydrolase 36</fullName>
        <ecNumber evidence="4">3.4.19.12</ecNumber>
    </recommendedName>
    <alternativeName>
        <fullName evidence="12">Deubiquitinating enzyme 36</fullName>
    </alternativeName>
    <alternativeName>
        <fullName evidence="11">Protein scrawny</fullName>
    </alternativeName>
    <alternativeName>
        <fullName evidence="10">Ubiquitin thioesterase 36</fullName>
    </alternativeName>
    <alternativeName>
        <fullName evidence="13">Ubiquitin-specific-processing protease 36</fullName>
    </alternativeName>
</protein>
<dbReference type="AlphaFoldDB" id="E9I2R2"/>
<evidence type="ECO:0000256" key="11">
    <source>
        <dbReference type="ARBA" id="ARBA00042154"/>
    </source>
</evidence>
<dbReference type="GO" id="GO:0016579">
    <property type="term" value="P:protein deubiquitination"/>
    <property type="evidence" value="ECO:0007669"/>
    <property type="project" value="InterPro"/>
</dbReference>
<dbReference type="GO" id="GO:0042981">
    <property type="term" value="P:regulation of apoptotic process"/>
    <property type="evidence" value="ECO:0000318"/>
    <property type="project" value="GO_Central"/>
</dbReference>
<keyword evidence="8" id="KW-0788">Thiol protease</keyword>
<dbReference type="InParanoid" id="E9I2R2"/>
<dbReference type="GO" id="GO:0005634">
    <property type="term" value="C:nucleus"/>
    <property type="evidence" value="ECO:0000318"/>
    <property type="project" value="GO_Central"/>
</dbReference>
<comment type="catalytic activity">
    <reaction evidence="1">
        <text>Thiol-dependent hydrolysis of ester, thioester, amide, peptide and isopeptide bonds formed by the C-terminal Gly of ubiquitin (a 76-residue protein attached to proteins as an intracellular targeting signal).</text>
        <dbReference type="EC" id="3.4.19.12"/>
    </reaction>
</comment>
<dbReference type="GO" id="GO:0006508">
    <property type="term" value="P:proteolysis"/>
    <property type="evidence" value="ECO:0007669"/>
    <property type="project" value="UniProtKB-KW"/>
</dbReference>
<accession>E9I2R2</accession>
<evidence type="ECO:0000256" key="4">
    <source>
        <dbReference type="ARBA" id="ARBA00012759"/>
    </source>
</evidence>
<evidence type="ECO:0000256" key="1">
    <source>
        <dbReference type="ARBA" id="ARBA00000707"/>
    </source>
</evidence>
<dbReference type="GO" id="GO:0004843">
    <property type="term" value="F:cysteine-type deubiquitinase activity"/>
    <property type="evidence" value="ECO:0000318"/>
    <property type="project" value="GO_Central"/>
</dbReference>
<comment type="similarity">
    <text evidence="3">Belongs to the peptidase C19 family.</text>
</comment>
<keyword evidence="16" id="KW-1185">Reference proteome</keyword>
<reference evidence="15 16" key="1">
    <citation type="journal article" date="2011" name="Science">
        <title>The ecoresponsive genome of Daphnia pulex.</title>
        <authorList>
            <person name="Colbourne J.K."/>
            <person name="Pfrender M.E."/>
            <person name="Gilbert D."/>
            <person name="Thomas W.K."/>
            <person name="Tucker A."/>
            <person name="Oakley T.H."/>
            <person name="Tokishita S."/>
            <person name="Aerts A."/>
            <person name="Arnold G.J."/>
            <person name="Basu M.K."/>
            <person name="Bauer D.J."/>
            <person name="Caceres C.E."/>
            <person name="Carmel L."/>
            <person name="Casola C."/>
            <person name="Choi J.H."/>
            <person name="Detter J.C."/>
            <person name="Dong Q."/>
            <person name="Dusheyko S."/>
            <person name="Eads B.D."/>
            <person name="Frohlich T."/>
            <person name="Geiler-Samerotte K.A."/>
            <person name="Gerlach D."/>
            <person name="Hatcher P."/>
            <person name="Jogdeo S."/>
            <person name="Krijgsveld J."/>
            <person name="Kriventseva E.V."/>
            <person name="Kultz D."/>
            <person name="Laforsch C."/>
            <person name="Lindquist E."/>
            <person name="Lopez J."/>
            <person name="Manak J.R."/>
            <person name="Muller J."/>
            <person name="Pangilinan J."/>
            <person name="Patwardhan R.P."/>
            <person name="Pitluck S."/>
            <person name="Pritham E.J."/>
            <person name="Rechtsteiner A."/>
            <person name="Rho M."/>
            <person name="Rogozin I.B."/>
            <person name="Sakarya O."/>
            <person name="Salamov A."/>
            <person name="Schaack S."/>
            <person name="Shapiro H."/>
            <person name="Shiga Y."/>
            <person name="Skalitzky C."/>
            <person name="Smith Z."/>
            <person name="Souvorov A."/>
            <person name="Sung W."/>
            <person name="Tang Z."/>
            <person name="Tsuchiya D."/>
            <person name="Tu H."/>
            <person name="Vos H."/>
            <person name="Wang M."/>
            <person name="Wolf Y.I."/>
            <person name="Yamagata H."/>
            <person name="Yamada T."/>
            <person name="Ye Y."/>
            <person name="Shaw J.R."/>
            <person name="Andrews J."/>
            <person name="Crease T.J."/>
            <person name="Tang H."/>
            <person name="Lucas S.M."/>
            <person name="Robertson H.M."/>
            <person name="Bork P."/>
            <person name="Koonin E.V."/>
            <person name="Zdobnov E.M."/>
            <person name="Grigoriev I.V."/>
            <person name="Lynch M."/>
            <person name="Boore J.L."/>
        </authorList>
    </citation>
    <scope>NUCLEOTIDE SEQUENCE [LARGE SCALE GENOMIC DNA]</scope>
</reference>
<evidence type="ECO:0000256" key="2">
    <source>
        <dbReference type="ARBA" id="ARBA00004604"/>
    </source>
</evidence>
<keyword evidence="6" id="KW-0833">Ubl conjugation pathway</keyword>
<evidence type="ECO:0000256" key="10">
    <source>
        <dbReference type="ARBA" id="ARBA00041300"/>
    </source>
</evidence>
<dbReference type="Pfam" id="PF00443">
    <property type="entry name" value="UCH"/>
    <property type="match status" value="1"/>
</dbReference>
<dbReference type="Gene3D" id="3.90.70.10">
    <property type="entry name" value="Cysteine proteinases"/>
    <property type="match status" value="1"/>
</dbReference>
<evidence type="ECO:0000256" key="13">
    <source>
        <dbReference type="ARBA" id="ARBA00043009"/>
    </source>
</evidence>
<feature type="non-terminal residue" evidence="15">
    <location>
        <position position="1"/>
    </location>
</feature>
<organism evidence="15 16">
    <name type="scientific">Daphnia pulex</name>
    <name type="common">Water flea</name>
    <dbReference type="NCBI Taxonomy" id="6669"/>
    <lineage>
        <taxon>Eukaryota</taxon>
        <taxon>Metazoa</taxon>
        <taxon>Ecdysozoa</taxon>
        <taxon>Arthropoda</taxon>
        <taxon>Crustacea</taxon>
        <taxon>Branchiopoda</taxon>
        <taxon>Diplostraca</taxon>
        <taxon>Cladocera</taxon>
        <taxon>Anomopoda</taxon>
        <taxon>Daphniidae</taxon>
        <taxon>Daphnia</taxon>
    </lineage>
</organism>
<dbReference type="GO" id="GO:0005730">
    <property type="term" value="C:nucleolus"/>
    <property type="evidence" value="ECO:0007669"/>
    <property type="project" value="UniProtKB-SubCell"/>
</dbReference>
<dbReference type="GO" id="GO:0005829">
    <property type="term" value="C:cytosol"/>
    <property type="evidence" value="ECO:0000318"/>
    <property type="project" value="GO_Central"/>
</dbReference>
<dbReference type="EC" id="3.4.19.12" evidence="4"/>